<comment type="caution">
    <text evidence="2">The sequence shown here is derived from an EMBL/GenBank/DDBJ whole genome shotgun (WGS) entry which is preliminary data.</text>
</comment>
<sequence length="206" mass="23110">MDKDKPETQNRSSFGRVNAALIGTKNDSWLIAPAPSKKAFVELHIRRAQGTPIHECVPDPDDPDNHLDVIDIDLIDDASENKPPFIIFRFNFVPLPTPERNADSSKTTVPRKRKHLAQRQSTSNARKRQVIGDQEPPRHPSPVSDSDSRDSPAPRERDQGESLVDQLAAARKKEEALDAELEAQLQAANKRIAEKQKLLEKYSITV</sequence>
<evidence type="ECO:0000256" key="1">
    <source>
        <dbReference type="SAM" id="MobiDB-lite"/>
    </source>
</evidence>
<dbReference type="AlphaFoldDB" id="A0AAD7JVL0"/>
<dbReference type="Proteomes" id="UP001215598">
    <property type="component" value="Unassembled WGS sequence"/>
</dbReference>
<accession>A0AAD7JVL0</accession>
<organism evidence="2 3">
    <name type="scientific">Mycena metata</name>
    <dbReference type="NCBI Taxonomy" id="1033252"/>
    <lineage>
        <taxon>Eukaryota</taxon>
        <taxon>Fungi</taxon>
        <taxon>Dikarya</taxon>
        <taxon>Basidiomycota</taxon>
        <taxon>Agaricomycotina</taxon>
        <taxon>Agaricomycetes</taxon>
        <taxon>Agaricomycetidae</taxon>
        <taxon>Agaricales</taxon>
        <taxon>Marasmiineae</taxon>
        <taxon>Mycenaceae</taxon>
        <taxon>Mycena</taxon>
    </lineage>
</organism>
<evidence type="ECO:0000313" key="2">
    <source>
        <dbReference type="EMBL" id="KAJ7771447.1"/>
    </source>
</evidence>
<protein>
    <submittedName>
        <fullName evidence="2">Uncharacterized protein</fullName>
    </submittedName>
</protein>
<dbReference type="EMBL" id="JARKIB010000015">
    <property type="protein sequence ID" value="KAJ7771447.1"/>
    <property type="molecule type" value="Genomic_DNA"/>
</dbReference>
<proteinExistence type="predicted"/>
<evidence type="ECO:0000313" key="3">
    <source>
        <dbReference type="Proteomes" id="UP001215598"/>
    </source>
</evidence>
<reference evidence="2" key="1">
    <citation type="submission" date="2023-03" db="EMBL/GenBank/DDBJ databases">
        <title>Massive genome expansion in bonnet fungi (Mycena s.s.) driven by repeated elements and novel gene families across ecological guilds.</title>
        <authorList>
            <consortium name="Lawrence Berkeley National Laboratory"/>
            <person name="Harder C.B."/>
            <person name="Miyauchi S."/>
            <person name="Viragh M."/>
            <person name="Kuo A."/>
            <person name="Thoen E."/>
            <person name="Andreopoulos B."/>
            <person name="Lu D."/>
            <person name="Skrede I."/>
            <person name="Drula E."/>
            <person name="Henrissat B."/>
            <person name="Morin E."/>
            <person name="Kohler A."/>
            <person name="Barry K."/>
            <person name="LaButti K."/>
            <person name="Morin E."/>
            <person name="Salamov A."/>
            <person name="Lipzen A."/>
            <person name="Mereny Z."/>
            <person name="Hegedus B."/>
            <person name="Baldrian P."/>
            <person name="Stursova M."/>
            <person name="Weitz H."/>
            <person name="Taylor A."/>
            <person name="Grigoriev I.V."/>
            <person name="Nagy L.G."/>
            <person name="Martin F."/>
            <person name="Kauserud H."/>
        </authorList>
    </citation>
    <scope>NUCLEOTIDE SEQUENCE</scope>
    <source>
        <strain evidence="2">CBHHK182m</strain>
    </source>
</reference>
<feature type="compositionally biased region" description="Basic and acidic residues" evidence="1">
    <location>
        <begin position="146"/>
        <end position="160"/>
    </location>
</feature>
<name>A0AAD7JVL0_9AGAR</name>
<feature type="region of interest" description="Disordered" evidence="1">
    <location>
        <begin position="97"/>
        <end position="170"/>
    </location>
</feature>
<keyword evidence="3" id="KW-1185">Reference proteome</keyword>
<gene>
    <name evidence="2" type="ORF">B0H16DRAFT_1513586</name>
</gene>